<dbReference type="OrthoDB" id="9785847at2"/>
<feature type="domain" description="AB hydrolase-1" evidence="1">
    <location>
        <begin position="31"/>
        <end position="149"/>
    </location>
</feature>
<dbReference type="EMBL" id="WBMT01000024">
    <property type="protein sequence ID" value="KAB2341817.1"/>
    <property type="molecule type" value="Genomic_DNA"/>
</dbReference>
<dbReference type="PRINTS" id="PR00111">
    <property type="entry name" value="ABHYDROLASE"/>
</dbReference>
<accession>A0A6H9YKX0</accession>
<name>A0A6H9YKX0_9ACTN</name>
<evidence type="ECO:0000313" key="2">
    <source>
        <dbReference type="EMBL" id="KAB2341817.1"/>
    </source>
</evidence>
<dbReference type="InterPro" id="IPR050266">
    <property type="entry name" value="AB_hydrolase_sf"/>
</dbReference>
<proteinExistence type="predicted"/>
<keyword evidence="2" id="KW-0378">Hydrolase</keyword>
<dbReference type="GO" id="GO:0016787">
    <property type="term" value="F:hydrolase activity"/>
    <property type="evidence" value="ECO:0007669"/>
    <property type="project" value="UniProtKB-KW"/>
</dbReference>
<dbReference type="InterPro" id="IPR000073">
    <property type="entry name" value="AB_hydrolase_1"/>
</dbReference>
<evidence type="ECO:0000313" key="3">
    <source>
        <dbReference type="Proteomes" id="UP000468735"/>
    </source>
</evidence>
<dbReference type="InterPro" id="IPR029058">
    <property type="entry name" value="AB_hydrolase_fold"/>
</dbReference>
<reference evidence="2 3" key="1">
    <citation type="submission" date="2019-09" db="EMBL/GenBank/DDBJ databases">
        <title>Actinomadura physcomitrii sp. nov., a novel actinomycete isolated from moss [Physcomitrium sphaericum (Ludw) Fuernr].</title>
        <authorList>
            <person name="Zhuang X."/>
            <person name="Liu C."/>
        </authorList>
    </citation>
    <scope>NUCLEOTIDE SEQUENCE [LARGE SCALE GENOMIC DNA]</scope>
    <source>
        <strain evidence="2 3">HMC1</strain>
    </source>
</reference>
<dbReference type="GO" id="GO:0016020">
    <property type="term" value="C:membrane"/>
    <property type="evidence" value="ECO:0007669"/>
    <property type="project" value="TreeGrafter"/>
</dbReference>
<dbReference type="PRINTS" id="PR00412">
    <property type="entry name" value="EPOXHYDRLASE"/>
</dbReference>
<keyword evidence="3" id="KW-1185">Reference proteome</keyword>
<evidence type="ECO:0000259" key="1">
    <source>
        <dbReference type="Pfam" id="PF00561"/>
    </source>
</evidence>
<dbReference type="PANTHER" id="PTHR43798:SF33">
    <property type="entry name" value="HYDROLASE, PUTATIVE (AFU_ORTHOLOGUE AFUA_2G14860)-RELATED"/>
    <property type="match status" value="1"/>
</dbReference>
<organism evidence="2 3">
    <name type="scientific">Actinomadura rudentiformis</name>
    <dbReference type="NCBI Taxonomy" id="359158"/>
    <lineage>
        <taxon>Bacteria</taxon>
        <taxon>Bacillati</taxon>
        <taxon>Actinomycetota</taxon>
        <taxon>Actinomycetes</taxon>
        <taxon>Streptosporangiales</taxon>
        <taxon>Thermomonosporaceae</taxon>
        <taxon>Actinomadura</taxon>
    </lineage>
</organism>
<gene>
    <name evidence="2" type="ORF">F8566_40205</name>
</gene>
<dbReference type="AlphaFoldDB" id="A0A6H9YKX0"/>
<protein>
    <submittedName>
        <fullName evidence="2">Alpha/beta fold hydrolase</fullName>
    </submittedName>
</protein>
<dbReference type="Gene3D" id="3.40.50.1820">
    <property type="entry name" value="alpha/beta hydrolase"/>
    <property type="match status" value="1"/>
</dbReference>
<dbReference type="PANTHER" id="PTHR43798">
    <property type="entry name" value="MONOACYLGLYCEROL LIPASE"/>
    <property type="match status" value="1"/>
</dbReference>
<dbReference type="Pfam" id="PF00561">
    <property type="entry name" value="Abhydrolase_1"/>
    <property type="match status" value="1"/>
</dbReference>
<sequence length="286" mass="30897">MPFAELGDVRLFYTDDAPSAAAGPTRAGGLPLLLVHGYAADSQDWAWHIAGLTAAGHRVIAPDLRGHGHSSAPETGYRPQELAADLARLLDRLGVDQVIAIGHSMGAMVASALAVEHPGRVRSLVCVDPAYGQPPEIAQFLPGMVEALRKDPVATVLGMEPVLYTAATPRHLRTAHARKIQATPEHVLAQAFPAMFTDEGHWGTRPASEAYLTRRDCPVLTCWASPASAAWETELFKHPASRAIAWPGAGHRLHEERPAEFLLVVKNRLEELEKLDKEKPASPSQP</sequence>
<dbReference type="Proteomes" id="UP000468735">
    <property type="component" value="Unassembled WGS sequence"/>
</dbReference>
<comment type="caution">
    <text evidence="2">The sequence shown here is derived from an EMBL/GenBank/DDBJ whole genome shotgun (WGS) entry which is preliminary data.</text>
</comment>
<dbReference type="InterPro" id="IPR000639">
    <property type="entry name" value="Epox_hydrolase-like"/>
</dbReference>
<dbReference type="SUPFAM" id="SSF53474">
    <property type="entry name" value="alpha/beta-Hydrolases"/>
    <property type="match status" value="1"/>
</dbReference>
<dbReference type="RefSeq" id="WP_151567903.1">
    <property type="nucleotide sequence ID" value="NZ_WBMT01000024.1"/>
</dbReference>